<protein>
    <recommendedName>
        <fullName evidence="8">Propionate 3-nitronate monooxygenase</fullName>
    </recommendedName>
</protein>
<evidence type="ECO:0000256" key="9">
    <source>
        <dbReference type="ARBA" id="ARBA00049401"/>
    </source>
</evidence>
<comment type="catalytic activity">
    <reaction evidence="9">
        <text>3 propionate 3-nitronate + 3 O2 + H2O = 3 3-oxopropanoate + 2 nitrate + nitrite + H2O2 + 3 H(+)</text>
        <dbReference type="Rhea" id="RHEA:57332"/>
        <dbReference type="ChEBI" id="CHEBI:15377"/>
        <dbReference type="ChEBI" id="CHEBI:15378"/>
        <dbReference type="ChEBI" id="CHEBI:15379"/>
        <dbReference type="ChEBI" id="CHEBI:16240"/>
        <dbReference type="ChEBI" id="CHEBI:16301"/>
        <dbReference type="ChEBI" id="CHEBI:17632"/>
        <dbReference type="ChEBI" id="CHEBI:33190"/>
        <dbReference type="ChEBI" id="CHEBI:136067"/>
    </reaction>
</comment>
<dbReference type="PANTHER" id="PTHR42747">
    <property type="entry name" value="NITRONATE MONOOXYGENASE-RELATED"/>
    <property type="match status" value="1"/>
</dbReference>
<evidence type="ECO:0000256" key="4">
    <source>
        <dbReference type="ARBA" id="ARBA00022630"/>
    </source>
</evidence>
<proteinExistence type="inferred from homology"/>
<dbReference type="OrthoDB" id="9778912at2"/>
<comment type="similarity">
    <text evidence="2">Belongs to the nitronate monooxygenase family. NMO class I subfamily.</text>
</comment>
<dbReference type="InterPro" id="IPR004136">
    <property type="entry name" value="NMO"/>
</dbReference>
<dbReference type="RefSeq" id="WP_036557295.1">
    <property type="nucleotide sequence ID" value="NZ_JRNI01000006.1"/>
</dbReference>
<keyword evidence="5" id="KW-0288">FMN</keyword>
<dbReference type="eggNOG" id="COG2070">
    <property type="taxonomic scope" value="Bacteria"/>
</dbReference>
<evidence type="ECO:0000256" key="5">
    <source>
        <dbReference type="ARBA" id="ARBA00022643"/>
    </source>
</evidence>
<dbReference type="GO" id="GO:0018580">
    <property type="term" value="F:nitronate monooxygenase activity"/>
    <property type="evidence" value="ECO:0007669"/>
    <property type="project" value="InterPro"/>
</dbReference>
<dbReference type="Gene3D" id="3.20.20.70">
    <property type="entry name" value="Aldolase class I"/>
    <property type="match status" value="1"/>
</dbReference>
<evidence type="ECO:0000313" key="10">
    <source>
        <dbReference type="EMBL" id="KGF32120.1"/>
    </source>
</evidence>
<dbReference type="Pfam" id="PF03060">
    <property type="entry name" value="NMO"/>
    <property type="match status" value="1"/>
</dbReference>
<dbReference type="CDD" id="cd04730">
    <property type="entry name" value="NPD_like"/>
    <property type="match status" value="1"/>
</dbReference>
<dbReference type="PANTHER" id="PTHR42747:SF3">
    <property type="entry name" value="NITRONATE MONOOXYGENASE-RELATED"/>
    <property type="match status" value="1"/>
</dbReference>
<evidence type="ECO:0000256" key="8">
    <source>
        <dbReference type="ARBA" id="ARBA00031155"/>
    </source>
</evidence>
<sequence length="367" mass="39696">MVDFMLNNAFCERFALTYPIIQAPMAGVSNPVLAASVRRAGALPSLGCGAMSASTLEKTIREYMDLTGEDKRPLLNINFFSHQEALIDERANQAWLQRLAPVFEGFAAQPPSQLELIYQSLQQVEDERLEVVLKAAPQIVSFHFGLPSTAVLAKLRAQGIAIFATACDLNDAKQLEAAGVDYIVAQGYEAGGHRGIFDANHEPAIATLELLQLLKKECSTPIIATGGIMTGHEIRTMMAHGADAVQLGTAFILCPESSASTAYRRQLSAQARQNQPETVVSAAISGRPARGLRTKLSDLGAKLEQEEGLTRPAYPFLYDVNKQLNDAALKQGEEGYGAYWSGAGLAEIREMPASELVALLAQEAFEE</sequence>
<name>A0A095ZBG1_9BURK</name>
<evidence type="ECO:0000256" key="6">
    <source>
        <dbReference type="ARBA" id="ARBA00023002"/>
    </source>
</evidence>
<dbReference type="InterPro" id="IPR013785">
    <property type="entry name" value="Aldolase_TIM"/>
</dbReference>
<keyword evidence="7" id="KW-0503">Monooxygenase</keyword>
<gene>
    <name evidence="10" type="ORF">HMPREF2130_01240</name>
</gene>
<dbReference type="AlphaFoldDB" id="A0A095ZBG1"/>
<keyword evidence="11" id="KW-1185">Reference proteome</keyword>
<evidence type="ECO:0000313" key="11">
    <source>
        <dbReference type="Proteomes" id="UP000029629"/>
    </source>
</evidence>
<dbReference type="EMBL" id="JRNI01000006">
    <property type="protein sequence ID" value="KGF32120.1"/>
    <property type="molecule type" value="Genomic_DNA"/>
</dbReference>
<dbReference type="GO" id="GO:0009636">
    <property type="term" value="P:response to toxic substance"/>
    <property type="evidence" value="ECO:0007669"/>
    <property type="project" value="UniProtKB-KW"/>
</dbReference>
<accession>A0A095ZBG1</accession>
<evidence type="ECO:0000256" key="7">
    <source>
        <dbReference type="ARBA" id="ARBA00023033"/>
    </source>
</evidence>
<evidence type="ECO:0000256" key="2">
    <source>
        <dbReference type="ARBA" id="ARBA00009881"/>
    </source>
</evidence>
<organism evidence="10 11">
    <name type="scientific">Oligella urethralis DNF00040</name>
    <dbReference type="NCBI Taxonomy" id="1401065"/>
    <lineage>
        <taxon>Bacteria</taxon>
        <taxon>Pseudomonadati</taxon>
        <taxon>Pseudomonadota</taxon>
        <taxon>Betaproteobacteria</taxon>
        <taxon>Burkholderiales</taxon>
        <taxon>Alcaligenaceae</taxon>
        <taxon>Oligella</taxon>
    </lineage>
</organism>
<dbReference type="Proteomes" id="UP000029629">
    <property type="component" value="Unassembled WGS sequence"/>
</dbReference>
<reference evidence="10 11" key="1">
    <citation type="submission" date="2014-07" db="EMBL/GenBank/DDBJ databases">
        <authorList>
            <person name="McCorrison J."/>
            <person name="Sanka R."/>
            <person name="Torralba M."/>
            <person name="Gillis M."/>
            <person name="Haft D.H."/>
            <person name="Methe B."/>
            <person name="Sutton G."/>
            <person name="Nelson K.E."/>
        </authorList>
    </citation>
    <scope>NUCLEOTIDE SEQUENCE [LARGE SCALE GENOMIC DNA]</scope>
    <source>
        <strain evidence="10 11">DNF00040</strain>
    </source>
</reference>
<comment type="cofactor">
    <cofactor evidence="1">
        <name>FMN</name>
        <dbReference type="ChEBI" id="CHEBI:58210"/>
    </cofactor>
</comment>
<keyword evidence="4" id="KW-0285">Flavoprotein</keyword>
<keyword evidence="3" id="KW-0216">Detoxification</keyword>
<dbReference type="SUPFAM" id="SSF51412">
    <property type="entry name" value="Inosine monophosphate dehydrogenase (IMPDH)"/>
    <property type="match status" value="1"/>
</dbReference>
<keyword evidence="6" id="KW-0560">Oxidoreductase</keyword>
<evidence type="ECO:0000256" key="3">
    <source>
        <dbReference type="ARBA" id="ARBA00022575"/>
    </source>
</evidence>
<evidence type="ECO:0000256" key="1">
    <source>
        <dbReference type="ARBA" id="ARBA00001917"/>
    </source>
</evidence>
<comment type="caution">
    <text evidence="10">The sequence shown here is derived from an EMBL/GenBank/DDBJ whole genome shotgun (WGS) entry which is preliminary data.</text>
</comment>